<feature type="domain" description="Glycosyltransferase 2-like" evidence="1">
    <location>
        <begin position="5"/>
        <end position="158"/>
    </location>
</feature>
<dbReference type="Pfam" id="PF00535">
    <property type="entry name" value="Glycos_transf_2"/>
    <property type="match status" value="1"/>
</dbReference>
<dbReference type="PANTHER" id="PTHR43685">
    <property type="entry name" value="GLYCOSYLTRANSFERASE"/>
    <property type="match status" value="1"/>
</dbReference>
<evidence type="ECO:0000313" key="2">
    <source>
        <dbReference type="EMBL" id="TQM24349.1"/>
    </source>
</evidence>
<dbReference type="CDD" id="cd00761">
    <property type="entry name" value="Glyco_tranf_GTA_type"/>
    <property type="match status" value="1"/>
</dbReference>
<comment type="caution">
    <text evidence="2">The sequence shown here is derived from an EMBL/GenBank/DDBJ whole genome shotgun (WGS) entry which is preliminary data.</text>
</comment>
<sequence>MATLSVVIPSLNDAEMLRHCLAALAAQTRAPDEIIVVDNGSDDDTAEVARGAGARVVDEPVRGVLRATSAGFDAARGEIIGRLDADSRPAPDWAARLDRRFSADPTLTALTGTGTFYGGSRFWHFVGHHVYLGGYLFVFRAVIGHIPLFGSNFAIRRDAWRGIRPRVHLDDPHAHDDLDISLVLPPDAGIEFDPWLHVQVSARPFQNWAGFARRASWAFHIVGVNLREVPWLRRVWRCAQGRRDRRRRQRELGLRHPHLAGPLRRRRARRAIADDQTRPVNPA</sequence>
<name>A0A543ES46_9MICO</name>
<dbReference type="InterPro" id="IPR050834">
    <property type="entry name" value="Glycosyltransf_2"/>
</dbReference>
<reference evidence="2 3" key="1">
    <citation type="submission" date="2019-06" db="EMBL/GenBank/DDBJ databases">
        <title>Sequencing the genomes of 1000 actinobacteria strains.</title>
        <authorList>
            <person name="Klenk H.-P."/>
        </authorList>
    </citation>
    <scope>NUCLEOTIDE SEQUENCE [LARGE SCALE GENOMIC DNA]</scope>
    <source>
        <strain evidence="2 3">DSM 105492</strain>
    </source>
</reference>
<protein>
    <submittedName>
        <fullName evidence="2">Glycosyl transferase family 2</fullName>
    </submittedName>
</protein>
<dbReference type="InterPro" id="IPR029044">
    <property type="entry name" value="Nucleotide-diphossugar_trans"/>
</dbReference>
<proteinExistence type="predicted"/>
<evidence type="ECO:0000259" key="1">
    <source>
        <dbReference type="Pfam" id="PF00535"/>
    </source>
</evidence>
<keyword evidence="2" id="KW-0808">Transferase</keyword>
<organism evidence="2 3">
    <name type="scientific">Microbacterium kyungheense</name>
    <dbReference type="NCBI Taxonomy" id="1263636"/>
    <lineage>
        <taxon>Bacteria</taxon>
        <taxon>Bacillati</taxon>
        <taxon>Actinomycetota</taxon>
        <taxon>Actinomycetes</taxon>
        <taxon>Micrococcales</taxon>
        <taxon>Microbacteriaceae</taxon>
        <taxon>Microbacterium</taxon>
    </lineage>
</organism>
<dbReference type="OrthoDB" id="9802632at2"/>
<dbReference type="Proteomes" id="UP000320235">
    <property type="component" value="Unassembled WGS sequence"/>
</dbReference>
<keyword evidence="3" id="KW-1185">Reference proteome</keyword>
<dbReference type="SUPFAM" id="SSF53448">
    <property type="entry name" value="Nucleotide-diphospho-sugar transferases"/>
    <property type="match status" value="1"/>
</dbReference>
<evidence type="ECO:0000313" key="3">
    <source>
        <dbReference type="Proteomes" id="UP000320235"/>
    </source>
</evidence>
<dbReference type="RefSeq" id="WP_141895397.1">
    <property type="nucleotide sequence ID" value="NZ_BAABLH010000016.1"/>
</dbReference>
<dbReference type="PANTHER" id="PTHR43685:SF14">
    <property type="entry name" value="GLYCOSYLTRANSFERASE 2-LIKE DOMAIN-CONTAINING PROTEIN"/>
    <property type="match status" value="1"/>
</dbReference>
<dbReference type="Gene3D" id="3.90.550.10">
    <property type="entry name" value="Spore Coat Polysaccharide Biosynthesis Protein SpsA, Chain A"/>
    <property type="match status" value="1"/>
</dbReference>
<gene>
    <name evidence="2" type="ORF">FB391_2862</name>
</gene>
<accession>A0A543ES46</accession>
<dbReference type="EMBL" id="VFPE01000004">
    <property type="protein sequence ID" value="TQM24349.1"/>
    <property type="molecule type" value="Genomic_DNA"/>
</dbReference>
<dbReference type="GO" id="GO:0016740">
    <property type="term" value="F:transferase activity"/>
    <property type="evidence" value="ECO:0007669"/>
    <property type="project" value="UniProtKB-KW"/>
</dbReference>
<dbReference type="AlphaFoldDB" id="A0A543ES46"/>
<dbReference type="InterPro" id="IPR001173">
    <property type="entry name" value="Glyco_trans_2-like"/>
</dbReference>